<keyword evidence="2" id="KW-0677">Repeat</keyword>
<dbReference type="Gene3D" id="1.10.10.10">
    <property type="entry name" value="Winged helix-like DNA-binding domain superfamily/Winged helix DNA-binding domain"/>
    <property type="match status" value="1"/>
</dbReference>
<keyword evidence="1" id="KW-0433">Leucine-rich repeat</keyword>
<gene>
    <name evidence="7" type="ORF">LTRI10_LOCUS28382</name>
</gene>
<evidence type="ECO:0000259" key="5">
    <source>
        <dbReference type="Pfam" id="PF23559"/>
    </source>
</evidence>
<dbReference type="Gene3D" id="3.80.10.10">
    <property type="entry name" value="Ribonuclease Inhibitor"/>
    <property type="match status" value="2"/>
</dbReference>
<dbReference type="InterPro" id="IPR056789">
    <property type="entry name" value="LRR_R13L1-DRL21"/>
</dbReference>
<reference evidence="7 8" key="1">
    <citation type="submission" date="2024-04" db="EMBL/GenBank/DDBJ databases">
        <authorList>
            <person name="Fracassetti M."/>
        </authorList>
    </citation>
    <scope>NUCLEOTIDE SEQUENCE [LARGE SCALE GENOMIC DNA]</scope>
</reference>
<dbReference type="InterPro" id="IPR036388">
    <property type="entry name" value="WH-like_DNA-bd_sf"/>
</dbReference>
<dbReference type="SUPFAM" id="SSF52058">
    <property type="entry name" value="L domain-like"/>
    <property type="match status" value="1"/>
</dbReference>
<evidence type="ECO:0000259" key="6">
    <source>
        <dbReference type="Pfam" id="PF25019"/>
    </source>
</evidence>
<feature type="domain" description="R13L1/DRL21-like LRR repeat region" evidence="6">
    <location>
        <begin position="702"/>
        <end position="827"/>
    </location>
</feature>
<dbReference type="EMBL" id="OZ034818">
    <property type="protein sequence ID" value="CAL1387391.1"/>
    <property type="molecule type" value="Genomic_DNA"/>
</dbReference>
<evidence type="ECO:0000256" key="3">
    <source>
        <dbReference type="ARBA" id="ARBA00022821"/>
    </source>
</evidence>
<sequence length="988" mass="110805">MLEAVISNTLRKLGLIWWNLEQTVGSRILHGILGDLKCTLETLQVLAPNGEKARVTDRFPTLWVEDVKSLCYLVDDLLDQWEIDDINGRHRQSYLLSRLCFGCHGSRYVIYGKLKELNDSLILLTQDAKSVGITAGVVNEPFDSCRLTSSLFDPDKVVGREMEKRALVNMLVKHTHHDNPSEAVHQPCPVIISIVGYVGIGKTMLAKLVYSDPVIAHHFELRIWVCVSEKFEEMSIAKSIIQQVLPVDSRGGGLGSSGILPELARRIAGKRFLLVLDDVWEEDPNKWNSIIAALKHGSQQSRVLVTTRNQIAARSLNSNQIFRLPELPPHDCWMLFARFAFARWGSFEGCAYQERDVRAVEKTCRGVPLIAETLGGIVSCRRSGDSYIGFSSFDLWGLEDILNFLWPTYYHIPPALKLCFAYCAVLPSGFQIPDDKLMKLWMAQGYLDLESSDEDAEVVGERYIQNLLMRSLLRVVAKEGDQGGHVSKGCRELEMPEAIHDFAKVCAASECCSVHDPDHYDISPLVSHLVIDPSQALHLSIVDWAPCPQASDSIQRCKRLRSLLVQSKRSSGGGVLVRRLQSLFTQLTLLRSLDLTDCTFKKLPSSIGNLLLLRLLILSSNKDLEELPEEICELSNLLTFEANWCESLKMLPKGIGKWVSLRHLGYFLESRKAYLPRGIRKLSCLRTLTTFSVGNHDESASLADLGNLNKLRGNFCINGLGDVADVSEAREAQLHEKKAIVALELNFEREVKEGNQVNNDELLIEALQPQLDLVELTVKGYKGRQIFPSWLVMLHSLRKISLLLCDDCESLPPLGKLPCLEELDICYMPRVATVGPEFLGMEVDGLAAESSSASSAVAFPMLKQLTITNMLNWTEWRDWSETAVVFTKLRTLSLGDCPNLKALPEKLLRKASLEEVELHMCPLLEKRYVFCANIAHILKIKGFSKLHNGNRWSYRQNISDLGKPAQIAVLEVQIGSERETNDHADNGN</sequence>
<dbReference type="SUPFAM" id="SSF52540">
    <property type="entry name" value="P-loop containing nucleoside triphosphate hydrolases"/>
    <property type="match status" value="1"/>
</dbReference>
<dbReference type="InterPro" id="IPR002182">
    <property type="entry name" value="NB-ARC"/>
</dbReference>
<dbReference type="GO" id="GO:0006952">
    <property type="term" value="P:defense response"/>
    <property type="evidence" value="ECO:0007669"/>
    <property type="project" value="UniProtKB-KW"/>
</dbReference>
<feature type="domain" description="NB-ARC" evidence="4">
    <location>
        <begin position="189"/>
        <end position="342"/>
    </location>
</feature>
<dbReference type="Proteomes" id="UP001497516">
    <property type="component" value="Chromosome 5"/>
</dbReference>
<dbReference type="AlphaFoldDB" id="A0AAV2EN37"/>
<evidence type="ECO:0000259" key="4">
    <source>
        <dbReference type="Pfam" id="PF00931"/>
    </source>
</evidence>
<organism evidence="7 8">
    <name type="scientific">Linum trigynum</name>
    <dbReference type="NCBI Taxonomy" id="586398"/>
    <lineage>
        <taxon>Eukaryota</taxon>
        <taxon>Viridiplantae</taxon>
        <taxon>Streptophyta</taxon>
        <taxon>Embryophyta</taxon>
        <taxon>Tracheophyta</taxon>
        <taxon>Spermatophyta</taxon>
        <taxon>Magnoliopsida</taxon>
        <taxon>eudicotyledons</taxon>
        <taxon>Gunneridae</taxon>
        <taxon>Pentapetalae</taxon>
        <taxon>rosids</taxon>
        <taxon>fabids</taxon>
        <taxon>Malpighiales</taxon>
        <taxon>Linaceae</taxon>
        <taxon>Linum</taxon>
    </lineage>
</organism>
<evidence type="ECO:0008006" key="9">
    <source>
        <dbReference type="Google" id="ProtNLM"/>
    </source>
</evidence>
<dbReference type="PANTHER" id="PTHR36766:SF40">
    <property type="entry name" value="DISEASE RESISTANCE PROTEIN RGA3"/>
    <property type="match status" value="1"/>
</dbReference>
<name>A0AAV2EN37_9ROSI</name>
<dbReference type="Pfam" id="PF00931">
    <property type="entry name" value="NB-ARC"/>
    <property type="match status" value="1"/>
</dbReference>
<dbReference type="Pfam" id="PF25019">
    <property type="entry name" value="LRR_R13L1-DRL21"/>
    <property type="match status" value="1"/>
</dbReference>
<dbReference type="Pfam" id="PF23559">
    <property type="entry name" value="WHD_DRP"/>
    <property type="match status" value="1"/>
</dbReference>
<dbReference type="GO" id="GO:0043531">
    <property type="term" value="F:ADP binding"/>
    <property type="evidence" value="ECO:0007669"/>
    <property type="project" value="InterPro"/>
</dbReference>
<evidence type="ECO:0000256" key="1">
    <source>
        <dbReference type="ARBA" id="ARBA00022614"/>
    </source>
</evidence>
<keyword evidence="8" id="KW-1185">Reference proteome</keyword>
<evidence type="ECO:0000313" key="8">
    <source>
        <dbReference type="Proteomes" id="UP001497516"/>
    </source>
</evidence>
<proteinExistence type="predicted"/>
<dbReference type="InterPro" id="IPR058922">
    <property type="entry name" value="WHD_DRP"/>
</dbReference>
<evidence type="ECO:0000313" key="7">
    <source>
        <dbReference type="EMBL" id="CAL1387391.1"/>
    </source>
</evidence>
<dbReference type="InterPro" id="IPR027417">
    <property type="entry name" value="P-loop_NTPase"/>
</dbReference>
<feature type="domain" description="Disease resistance protein winged helix" evidence="5">
    <location>
        <begin position="427"/>
        <end position="503"/>
    </location>
</feature>
<dbReference type="Gene3D" id="3.40.50.300">
    <property type="entry name" value="P-loop containing nucleotide triphosphate hydrolases"/>
    <property type="match status" value="1"/>
</dbReference>
<accession>A0AAV2EN37</accession>
<dbReference type="PRINTS" id="PR00364">
    <property type="entry name" value="DISEASERSIST"/>
</dbReference>
<dbReference type="InterPro" id="IPR032675">
    <property type="entry name" value="LRR_dom_sf"/>
</dbReference>
<keyword evidence="3" id="KW-0611">Plant defense</keyword>
<protein>
    <recommendedName>
        <fullName evidence="9">NB-ARC domain-containing protein</fullName>
    </recommendedName>
</protein>
<dbReference type="PANTHER" id="PTHR36766">
    <property type="entry name" value="PLANT BROAD-SPECTRUM MILDEW RESISTANCE PROTEIN RPW8"/>
    <property type="match status" value="1"/>
</dbReference>
<evidence type="ECO:0000256" key="2">
    <source>
        <dbReference type="ARBA" id="ARBA00022737"/>
    </source>
</evidence>